<accession>A0ABU1XZM5</accession>
<evidence type="ECO:0000256" key="2">
    <source>
        <dbReference type="SAM" id="SignalP"/>
    </source>
</evidence>
<organism evidence="3 4">
    <name type="scientific">Luteimonas terrae</name>
    <dbReference type="NCBI Taxonomy" id="1530191"/>
    <lineage>
        <taxon>Bacteria</taxon>
        <taxon>Pseudomonadati</taxon>
        <taxon>Pseudomonadota</taxon>
        <taxon>Gammaproteobacteria</taxon>
        <taxon>Lysobacterales</taxon>
        <taxon>Lysobacteraceae</taxon>
        <taxon>Luteimonas</taxon>
    </lineage>
</organism>
<feature type="chain" id="PRO_5046825092" evidence="2">
    <location>
        <begin position="30"/>
        <end position="297"/>
    </location>
</feature>
<dbReference type="EMBL" id="JAVDWO010000013">
    <property type="protein sequence ID" value="MDR7194235.1"/>
    <property type="molecule type" value="Genomic_DNA"/>
</dbReference>
<name>A0ABU1XZM5_9GAMM</name>
<comment type="caution">
    <text evidence="3">The sequence shown here is derived from an EMBL/GenBank/DDBJ whole genome shotgun (WGS) entry which is preliminary data.</text>
</comment>
<dbReference type="Proteomes" id="UP001256588">
    <property type="component" value="Unassembled WGS sequence"/>
</dbReference>
<feature type="region of interest" description="Disordered" evidence="1">
    <location>
        <begin position="30"/>
        <end position="52"/>
    </location>
</feature>
<evidence type="ECO:0000313" key="4">
    <source>
        <dbReference type="Proteomes" id="UP001256588"/>
    </source>
</evidence>
<evidence type="ECO:0000256" key="1">
    <source>
        <dbReference type="SAM" id="MobiDB-lite"/>
    </source>
</evidence>
<protein>
    <submittedName>
        <fullName evidence="3">Uncharacterized protein</fullName>
    </submittedName>
</protein>
<reference evidence="3 4" key="1">
    <citation type="submission" date="2023-07" db="EMBL/GenBank/DDBJ databases">
        <title>Sorghum-associated microbial communities from plants grown in Nebraska, USA.</title>
        <authorList>
            <person name="Schachtman D."/>
        </authorList>
    </citation>
    <scope>NUCLEOTIDE SEQUENCE [LARGE SCALE GENOMIC DNA]</scope>
    <source>
        <strain evidence="3 4">4099</strain>
    </source>
</reference>
<sequence>MLLPRPTLPRAVLSACLLLALGACGEASAPPPATAVPASSPESAAIRTDDASHAGAAPVTGLNGGAVRRFLVGQYGELAQLQGDWPGTPLADGLGADAASREVCARAAIGTPDAPAELVAVCGVPDGAGHANSALTDFFLLRENADAVMAAARAHMDGFGSAGDVADIAVHRFGPRLYGFVVEDGFTGQGIAIGNTSLVLPHGDGFEVAGSLRSSLDNLGAMTGCGERNDCTPDAAYDLTFDFAIDDRDTTAVAWPLRVHERGEACGRRIDRTHLVPFDPTTGAWAVPAELQRDGCD</sequence>
<dbReference type="PROSITE" id="PS51257">
    <property type="entry name" value="PROKAR_LIPOPROTEIN"/>
    <property type="match status" value="1"/>
</dbReference>
<keyword evidence="4" id="KW-1185">Reference proteome</keyword>
<feature type="compositionally biased region" description="Low complexity" evidence="1">
    <location>
        <begin position="35"/>
        <end position="45"/>
    </location>
</feature>
<gene>
    <name evidence="3" type="ORF">J2W68_002977</name>
</gene>
<evidence type="ECO:0000313" key="3">
    <source>
        <dbReference type="EMBL" id="MDR7194235.1"/>
    </source>
</evidence>
<proteinExistence type="predicted"/>
<feature type="signal peptide" evidence="2">
    <location>
        <begin position="1"/>
        <end position="29"/>
    </location>
</feature>
<keyword evidence="2" id="KW-0732">Signal</keyword>
<dbReference type="RefSeq" id="WP_310237190.1">
    <property type="nucleotide sequence ID" value="NZ_JAVDWO010000013.1"/>
</dbReference>